<keyword evidence="6 8" id="KW-0539">Nucleus</keyword>
<dbReference type="InterPro" id="IPR019258">
    <property type="entry name" value="Mediator_Med4"/>
</dbReference>
<evidence type="ECO:0000256" key="4">
    <source>
        <dbReference type="ARBA" id="ARBA00023015"/>
    </source>
</evidence>
<evidence type="ECO:0000256" key="5">
    <source>
        <dbReference type="ARBA" id="ARBA00023163"/>
    </source>
</evidence>
<keyword evidence="12" id="KW-1185">Reference proteome</keyword>
<dbReference type="Pfam" id="PF10018">
    <property type="entry name" value="Med4"/>
    <property type="match status" value="1"/>
</dbReference>
<feature type="compositionally biased region" description="Low complexity" evidence="10">
    <location>
        <begin position="298"/>
        <end position="307"/>
    </location>
</feature>
<keyword evidence="5 8" id="KW-0804">Transcription</keyword>
<evidence type="ECO:0000313" key="12">
    <source>
        <dbReference type="Proteomes" id="UP001159427"/>
    </source>
</evidence>
<evidence type="ECO:0000313" key="11">
    <source>
        <dbReference type="EMBL" id="CAH3026998.1"/>
    </source>
</evidence>
<accession>A0ABN8MGI5</accession>
<feature type="non-terminal residue" evidence="11">
    <location>
        <position position="1"/>
    </location>
</feature>
<feature type="coiled-coil region" evidence="9">
    <location>
        <begin position="80"/>
        <end position="141"/>
    </location>
</feature>
<evidence type="ECO:0000256" key="9">
    <source>
        <dbReference type="SAM" id="Coils"/>
    </source>
</evidence>
<comment type="function">
    <text evidence="8">Component of the Mediator complex, a coactivator involved in the regulated transcription of nearly all RNA polymerase II-dependent genes. Mediator functions as a bridge to convey information from gene-specific regulatory proteins to the basal RNA polymerase II transcription machinery. Mediator is recruited to promoters by direct interactions with regulatory proteins and serves as a scaffold for the assembly of a functional preinitiation complex with RNA polymerase II and the general transcription factors.</text>
</comment>
<proteinExistence type="inferred from homology"/>
<gene>
    <name evidence="8" type="primary">MED4</name>
    <name evidence="11" type="ORF">PEVE_00030452</name>
</gene>
<feature type="region of interest" description="Disordered" evidence="10">
    <location>
        <begin position="219"/>
        <end position="244"/>
    </location>
</feature>
<name>A0ABN8MGI5_9CNID</name>
<keyword evidence="8" id="KW-0010">Activator</keyword>
<protein>
    <recommendedName>
        <fullName evidence="3 8">Mediator of RNA polymerase II transcription subunit 4</fullName>
    </recommendedName>
    <alternativeName>
        <fullName evidence="7 8">Mediator complex subunit 4</fullName>
    </alternativeName>
</protein>
<evidence type="ECO:0000256" key="2">
    <source>
        <dbReference type="ARBA" id="ARBA00009626"/>
    </source>
</evidence>
<evidence type="ECO:0000256" key="6">
    <source>
        <dbReference type="ARBA" id="ARBA00023242"/>
    </source>
</evidence>
<evidence type="ECO:0000256" key="3">
    <source>
        <dbReference type="ARBA" id="ARBA00020629"/>
    </source>
</evidence>
<evidence type="ECO:0000256" key="10">
    <source>
        <dbReference type="SAM" id="MobiDB-lite"/>
    </source>
</evidence>
<keyword evidence="9" id="KW-0175">Coiled coil</keyword>
<comment type="subcellular location">
    <subcellularLocation>
        <location evidence="1 8">Nucleus</location>
    </subcellularLocation>
</comment>
<comment type="subunit">
    <text evidence="8">Component of the Mediator complex.</text>
</comment>
<reference evidence="11 12" key="1">
    <citation type="submission" date="2022-05" db="EMBL/GenBank/DDBJ databases">
        <authorList>
            <consortium name="Genoscope - CEA"/>
            <person name="William W."/>
        </authorList>
    </citation>
    <scope>NUCLEOTIDE SEQUENCE [LARGE SCALE GENOMIC DNA]</scope>
</reference>
<organism evidence="11 12">
    <name type="scientific">Porites evermanni</name>
    <dbReference type="NCBI Taxonomy" id="104178"/>
    <lineage>
        <taxon>Eukaryota</taxon>
        <taxon>Metazoa</taxon>
        <taxon>Cnidaria</taxon>
        <taxon>Anthozoa</taxon>
        <taxon>Hexacorallia</taxon>
        <taxon>Scleractinia</taxon>
        <taxon>Fungiina</taxon>
        <taxon>Poritidae</taxon>
        <taxon>Porites</taxon>
    </lineage>
</organism>
<evidence type="ECO:0000256" key="7">
    <source>
        <dbReference type="ARBA" id="ARBA00031257"/>
    </source>
</evidence>
<keyword evidence="4 8" id="KW-0805">Transcription regulation</keyword>
<comment type="similarity">
    <text evidence="2 8">Belongs to the Mediator complex subunit 4 family.</text>
</comment>
<evidence type="ECO:0000256" key="1">
    <source>
        <dbReference type="ARBA" id="ARBA00004123"/>
    </source>
</evidence>
<feature type="region of interest" description="Disordered" evidence="10">
    <location>
        <begin position="282"/>
        <end position="311"/>
    </location>
</feature>
<dbReference type="PANTHER" id="PTHR13208">
    <property type="entry name" value="MEDIATOR OF RNA POLYMERASE II TRANSCRIPTION SUBUNIT 4"/>
    <property type="match status" value="1"/>
</dbReference>
<sequence length="335" mass="36559">IAAITNASLGVLFAAKGTSLASLSKMASAFPRERSTKDVINTILDDYEKLTKELFESLSAASLYRTSKQDASSGDTTKAVDQLIAKDRELQLAVKQVQEQQARQKEIQTVKEDISKKDQEILNLESQLKEAEKILSQALFQAKKKLSAINQANKGIVSSEELIKYAHRISSSNAVEAPVSWMPGDPRRPYPQDIEMRSGLLGRLGEDVAMETEQPMGDSNLQEFMQPSSSTSNSQPANALGRANGQASSFSWQSNFSGGSTSFQHDSSSGFDFIANNLTKEVTNGSQDQGVDEVEIMSSSSSSSSSDSPKKKKTNYLFLNFNLLVPLEPVNNNKL</sequence>
<comment type="caution">
    <text evidence="11">The sequence shown here is derived from an EMBL/GenBank/DDBJ whole genome shotgun (WGS) entry which is preliminary data.</text>
</comment>
<dbReference type="Proteomes" id="UP001159427">
    <property type="component" value="Unassembled WGS sequence"/>
</dbReference>
<dbReference type="PANTHER" id="PTHR13208:SF2">
    <property type="entry name" value="MEDIATOR OF RNA POLYMERASE II TRANSCRIPTION SUBUNIT 4"/>
    <property type="match status" value="1"/>
</dbReference>
<feature type="compositionally biased region" description="Polar residues" evidence="10">
    <location>
        <begin position="219"/>
        <end position="237"/>
    </location>
</feature>
<evidence type="ECO:0000256" key="8">
    <source>
        <dbReference type="RuleBase" id="RU364141"/>
    </source>
</evidence>
<dbReference type="EMBL" id="CALNXI010000430">
    <property type="protein sequence ID" value="CAH3026998.1"/>
    <property type="molecule type" value="Genomic_DNA"/>
</dbReference>